<dbReference type="OrthoDB" id="166599at2"/>
<gene>
    <name evidence="2" type="ORF">ADN01_01925</name>
</gene>
<protein>
    <submittedName>
        <fullName evidence="2">Uncharacterized protein</fullName>
    </submittedName>
</protein>
<evidence type="ECO:0000313" key="2">
    <source>
        <dbReference type="EMBL" id="KPL90838.1"/>
    </source>
</evidence>
<evidence type="ECO:0000313" key="3">
    <source>
        <dbReference type="Proteomes" id="UP000050501"/>
    </source>
</evidence>
<dbReference type="AlphaFoldDB" id="A0A0P6YC46"/>
<dbReference type="PROSITE" id="PS51257">
    <property type="entry name" value="PROKAR_LIPOPROTEIN"/>
    <property type="match status" value="1"/>
</dbReference>
<sequence>MNRFVKWILVVVFLLAVVGCLVFIFGNLNALMKVDPAPSSVDYSEDVNHKNEEIESKLRNAPWQGLRFIRQEQTWRFYGVAGETKQIDFIQPMSLVKVYYLEADGDLNFTWAATEIQFSGKPAYSLISHPIQEGQLIGVQLKGDYVTQNGVYWEDCESDYCHLAQMIDTMIVLDDVGTGLTNGFIRYGWEPPTYPMYGFLCWQIISTNDEPDQSSLIGQE</sequence>
<name>A0A0P6YC46_9CHLR</name>
<keyword evidence="3" id="KW-1185">Reference proteome</keyword>
<dbReference type="Proteomes" id="UP000050501">
    <property type="component" value="Unassembled WGS sequence"/>
</dbReference>
<dbReference type="EMBL" id="LGCM01000008">
    <property type="protein sequence ID" value="KPL90838.1"/>
    <property type="molecule type" value="Genomic_DNA"/>
</dbReference>
<reference evidence="2 3" key="1">
    <citation type="submission" date="2015-07" db="EMBL/GenBank/DDBJ databases">
        <title>Genome sequence of Levilinea saccharolytica DSM 16555.</title>
        <authorList>
            <person name="Hemp J."/>
            <person name="Ward L.M."/>
            <person name="Pace L.A."/>
            <person name="Fischer W.W."/>
        </authorList>
    </citation>
    <scope>NUCLEOTIDE SEQUENCE [LARGE SCALE GENOMIC DNA]</scope>
    <source>
        <strain evidence="2 3">KIBI-1</strain>
    </source>
</reference>
<dbReference type="RefSeq" id="WP_062419258.1">
    <property type="nucleotide sequence ID" value="NZ_DF967974.1"/>
</dbReference>
<keyword evidence="1" id="KW-1133">Transmembrane helix</keyword>
<evidence type="ECO:0000256" key="1">
    <source>
        <dbReference type="SAM" id="Phobius"/>
    </source>
</evidence>
<keyword evidence="1" id="KW-0812">Transmembrane</keyword>
<organism evidence="2 3">
    <name type="scientific">Levilinea saccharolytica</name>
    <dbReference type="NCBI Taxonomy" id="229921"/>
    <lineage>
        <taxon>Bacteria</taxon>
        <taxon>Bacillati</taxon>
        <taxon>Chloroflexota</taxon>
        <taxon>Anaerolineae</taxon>
        <taxon>Anaerolineales</taxon>
        <taxon>Anaerolineaceae</taxon>
        <taxon>Levilinea</taxon>
    </lineage>
</organism>
<comment type="caution">
    <text evidence="2">The sequence shown here is derived from an EMBL/GenBank/DDBJ whole genome shotgun (WGS) entry which is preliminary data.</text>
</comment>
<keyword evidence="1" id="KW-0472">Membrane</keyword>
<feature type="transmembrane region" description="Helical" evidence="1">
    <location>
        <begin position="7"/>
        <end position="26"/>
    </location>
</feature>
<accession>A0A0P6YC46</accession>
<dbReference type="STRING" id="229921.ADN01_01925"/>
<proteinExistence type="predicted"/>